<name>A0A0F2M1W3_SPOSC</name>
<evidence type="ECO:0000313" key="2">
    <source>
        <dbReference type="EMBL" id="KJR83703.1"/>
    </source>
</evidence>
<evidence type="ECO:0000256" key="1">
    <source>
        <dbReference type="SAM" id="MobiDB-lite"/>
    </source>
</evidence>
<dbReference type="AlphaFoldDB" id="A0A0F2M1W3"/>
<evidence type="ECO:0000313" key="3">
    <source>
        <dbReference type="Proteomes" id="UP000033710"/>
    </source>
</evidence>
<dbReference type="EMBL" id="AXCR01000009">
    <property type="protein sequence ID" value="KJR83703.1"/>
    <property type="molecule type" value="Genomic_DNA"/>
</dbReference>
<comment type="caution">
    <text evidence="2">The sequence shown here is derived from an EMBL/GenBank/DDBJ whole genome shotgun (WGS) entry which is preliminary data.</text>
</comment>
<accession>A0A0F2M1W3</accession>
<dbReference type="KEGG" id="ssck:SPSK_00114"/>
<dbReference type="OrthoDB" id="3525185at2759"/>
<sequence>MVNTRPTLVSHSESHNGQQRSTASTASVPHMPSGQDQGECDFVKPVCTPCNQSRRPCTGTGRALVFKTTTIATNGQPTTSTSTFGAAAPLVTQSRAAAQLDTVAEHERHIGFFWTAYLPNGEPFPDEASRYTTCGWTRIVREMCESQVTTTETDSTTDLVRLAVVANGLCMLGSQHRDTRMVDDGHQVYGRALQKMRAALQRFESTETKKLALLLTSRLLTMFTLLFGRDVTDRGPPSAAQGEAWVGLNAGEMALLLSSRPEAYQTGDAHQVFVDTRLHLFLPYLMSKSRTSLSRPDWMTVPWAVIPKTPLDRLIDHIGHIPALAEDLTAINSNETLSEKDKRIAKHGLRPRYSAFVGEMKDWFDDVVPGFGIEELLAIGKTKKRKRASEGSSSVLELAKAHTLVLFWATCLLFRGGLLQVLNEDGDIPPEFVNMRAIRYNMLKIMSSVFFSPNSKLTASWYSINIALFPLRIVMGTVGRNDSDDGDNGHGDIDTCPLSPAEIELMAGISKECKARGVASFLNSMGQYLSEGDAKE</sequence>
<dbReference type="InterPro" id="IPR053178">
    <property type="entry name" value="Osmoadaptation_assoc"/>
</dbReference>
<feature type="compositionally biased region" description="Polar residues" evidence="1">
    <location>
        <begin position="1"/>
        <end position="27"/>
    </location>
</feature>
<dbReference type="RefSeq" id="XP_016586379.1">
    <property type="nucleotide sequence ID" value="XM_016727094.1"/>
</dbReference>
<protein>
    <submittedName>
        <fullName evidence="2">Uncharacterized protein</fullName>
    </submittedName>
</protein>
<reference evidence="2 3" key="2">
    <citation type="journal article" date="2015" name="Eukaryot. Cell">
        <title>Asexual propagation of a virulent clone complex in a human and feline outbreak of sporotrichosis.</title>
        <authorList>
            <person name="Teixeira Mde M."/>
            <person name="Rodrigues A.M."/>
            <person name="Tsui C.K."/>
            <person name="de Almeida L.G."/>
            <person name="Van Diepeningen A.D."/>
            <person name="van den Ende B.G."/>
            <person name="Fernandes G.F."/>
            <person name="Kano R."/>
            <person name="Hamelin R.C."/>
            <person name="Lopes-Bezerra L.M."/>
            <person name="Vasconcelos A.T."/>
            <person name="de Hoog S."/>
            <person name="de Camargo Z.P."/>
            <person name="Felipe M.S."/>
        </authorList>
    </citation>
    <scope>NUCLEOTIDE SEQUENCE [LARGE SCALE GENOMIC DNA]</scope>
    <source>
        <strain evidence="2 3">1099-18</strain>
    </source>
</reference>
<dbReference type="Proteomes" id="UP000033710">
    <property type="component" value="Unassembled WGS sequence"/>
</dbReference>
<dbReference type="PANTHER" id="PTHR38111">
    <property type="entry name" value="ZN(2)-C6 FUNGAL-TYPE DOMAIN-CONTAINING PROTEIN-RELATED"/>
    <property type="match status" value="1"/>
</dbReference>
<organism evidence="2 3">
    <name type="scientific">Sporothrix schenckii 1099-18</name>
    <dbReference type="NCBI Taxonomy" id="1397361"/>
    <lineage>
        <taxon>Eukaryota</taxon>
        <taxon>Fungi</taxon>
        <taxon>Dikarya</taxon>
        <taxon>Ascomycota</taxon>
        <taxon>Pezizomycotina</taxon>
        <taxon>Sordariomycetes</taxon>
        <taxon>Sordariomycetidae</taxon>
        <taxon>Ophiostomatales</taxon>
        <taxon>Ophiostomataceae</taxon>
        <taxon>Sporothrix</taxon>
    </lineage>
</organism>
<dbReference type="VEuPathDB" id="FungiDB:SPSK_00114"/>
<reference evidence="2 3" key="1">
    <citation type="journal article" date="2014" name="BMC Genomics">
        <title>Comparative genomics of the major fungal agents of human and animal Sporotrichosis: Sporothrix schenckii and Sporothrix brasiliensis.</title>
        <authorList>
            <person name="Teixeira M.M."/>
            <person name="de Almeida L.G."/>
            <person name="Kubitschek-Barreira P."/>
            <person name="Alves F.L."/>
            <person name="Kioshima E.S."/>
            <person name="Abadio A.K."/>
            <person name="Fernandes L."/>
            <person name="Derengowski L.S."/>
            <person name="Ferreira K.S."/>
            <person name="Souza R.C."/>
            <person name="Ruiz J.C."/>
            <person name="de Andrade N.C."/>
            <person name="Paes H.C."/>
            <person name="Nicola A.M."/>
            <person name="Albuquerque P."/>
            <person name="Gerber A.L."/>
            <person name="Martins V.P."/>
            <person name="Peconick L.D."/>
            <person name="Neto A.V."/>
            <person name="Chaucanez C.B."/>
            <person name="Silva P.A."/>
            <person name="Cunha O.L."/>
            <person name="de Oliveira F.F."/>
            <person name="dos Santos T.C."/>
            <person name="Barros A.L."/>
            <person name="Soares M.A."/>
            <person name="de Oliveira L.M."/>
            <person name="Marini M.M."/>
            <person name="Villalobos-Duno H."/>
            <person name="Cunha M.M."/>
            <person name="de Hoog S."/>
            <person name="da Silveira J.F."/>
            <person name="Henrissat B."/>
            <person name="Nino-Vega G.A."/>
            <person name="Cisalpino P.S."/>
            <person name="Mora-Montes H.M."/>
            <person name="Almeida S.R."/>
            <person name="Stajich J.E."/>
            <person name="Lopes-Bezerra L.M."/>
            <person name="Vasconcelos A.T."/>
            <person name="Felipe M.S."/>
        </authorList>
    </citation>
    <scope>NUCLEOTIDE SEQUENCE [LARGE SCALE GENOMIC DNA]</scope>
    <source>
        <strain evidence="2 3">1099-18</strain>
    </source>
</reference>
<gene>
    <name evidence="2" type="ORF">SPSK_00114</name>
</gene>
<dbReference type="PANTHER" id="PTHR38111:SF11">
    <property type="entry name" value="TRANSCRIPTION FACTOR DOMAIN-CONTAINING PROTEIN-RELATED"/>
    <property type="match status" value="1"/>
</dbReference>
<feature type="region of interest" description="Disordered" evidence="1">
    <location>
        <begin position="1"/>
        <end position="38"/>
    </location>
</feature>
<dbReference type="GeneID" id="27662371"/>
<proteinExistence type="predicted"/>